<dbReference type="PROSITE" id="PS51722">
    <property type="entry name" value="G_TR_2"/>
    <property type="match status" value="1"/>
</dbReference>
<dbReference type="Pfam" id="PF14492">
    <property type="entry name" value="EFG_III"/>
    <property type="match status" value="1"/>
</dbReference>
<keyword evidence="6" id="KW-0648">Protein biosynthesis</keyword>
<name>A0A345UMR2_9BACT</name>
<dbReference type="Pfam" id="PF00009">
    <property type="entry name" value="GTP_EFTU"/>
    <property type="match status" value="1"/>
</dbReference>
<dbReference type="Gene3D" id="3.30.230.10">
    <property type="match status" value="1"/>
</dbReference>
<dbReference type="CDD" id="cd04170">
    <property type="entry name" value="EF-G_bact"/>
    <property type="match status" value="1"/>
</dbReference>
<dbReference type="CDD" id="cd03713">
    <property type="entry name" value="EFG_mtEFG_C"/>
    <property type="match status" value="1"/>
</dbReference>
<dbReference type="KEGG" id="cprv:CYPRO_2522"/>
<organism evidence="6 7">
    <name type="scientific">Cyclonatronum proteinivorum</name>
    <dbReference type="NCBI Taxonomy" id="1457365"/>
    <lineage>
        <taxon>Bacteria</taxon>
        <taxon>Pseudomonadati</taxon>
        <taxon>Balneolota</taxon>
        <taxon>Balneolia</taxon>
        <taxon>Balneolales</taxon>
        <taxon>Cyclonatronaceae</taxon>
        <taxon>Cyclonatronum</taxon>
    </lineage>
</organism>
<keyword evidence="7" id="KW-1185">Reference proteome</keyword>
<dbReference type="GO" id="GO:0005525">
    <property type="term" value="F:GTP binding"/>
    <property type="evidence" value="ECO:0007669"/>
    <property type="project" value="UniProtKB-KW"/>
</dbReference>
<dbReference type="SMART" id="SM00889">
    <property type="entry name" value="EFG_IV"/>
    <property type="match status" value="1"/>
</dbReference>
<evidence type="ECO:0000259" key="5">
    <source>
        <dbReference type="PROSITE" id="PS51722"/>
    </source>
</evidence>
<dbReference type="GO" id="GO:0003924">
    <property type="term" value="F:GTPase activity"/>
    <property type="evidence" value="ECO:0007669"/>
    <property type="project" value="InterPro"/>
</dbReference>
<proteinExistence type="predicted"/>
<dbReference type="SUPFAM" id="SSF52540">
    <property type="entry name" value="P-loop containing nucleoside triphosphate hydrolases"/>
    <property type="match status" value="1"/>
</dbReference>
<evidence type="ECO:0000256" key="3">
    <source>
        <dbReference type="ARBA" id="ARBA00023134"/>
    </source>
</evidence>
<dbReference type="NCBIfam" id="TIGR00231">
    <property type="entry name" value="small_GTP"/>
    <property type="match status" value="1"/>
</dbReference>
<dbReference type="GO" id="GO:0032790">
    <property type="term" value="P:ribosome disassembly"/>
    <property type="evidence" value="ECO:0007669"/>
    <property type="project" value="TreeGrafter"/>
</dbReference>
<dbReference type="FunFam" id="3.30.70.240:FF:000001">
    <property type="entry name" value="Elongation factor G"/>
    <property type="match status" value="1"/>
</dbReference>
<dbReference type="PANTHER" id="PTHR43261:SF6">
    <property type="entry name" value="ELONGATION FACTOR G-LIKE PROTEIN"/>
    <property type="match status" value="1"/>
</dbReference>
<keyword evidence="6" id="KW-0251">Elongation factor</keyword>
<dbReference type="AlphaFoldDB" id="A0A345UMR2"/>
<dbReference type="InterPro" id="IPR014721">
    <property type="entry name" value="Ribsml_uS5_D2-typ_fold_subgr"/>
</dbReference>
<dbReference type="RefSeq" id="WP_114984924.1">
    <property type="nucleotide sequence ID" value="NZ_CP027806.1"/>
</dbReference>
<dbReference type="SUPFAM" id="SSF54980">
    <property type="entry name" value="EF-G C-terminal domain-like"/>
    <property type="match status" value="2"/>
</dbReference>
<dbReference type="InterPro" id="IPR009000">
    <property type="entry name" value="Transl_B-barrel_sf"/>
</dbReference>
<accession>A0A345UMR2</accession>
<reference evidence="6 7" key="1">
    <citation type="submission" date="2018-03" db="EMBL/GenBank/DDBJ databases">
        <title>Phenotypic and genomic properties of Cyclonatronum proteinivorum gen. nov., sp. nov., a haloalkaliphilic bacteroidete from soda lakes possessing Na+-translocating rhodopsin.</title>
        <authorList>
            <person name="Toshchakov S.V."/>
            <person name="Korzhenkov A."/>
            <person name="Samarov N.I."/>
            <person name="Kublanov I.V."/>
            <person name="Muntyan M.S."/>
            <person name="Sorokin D.Y."/>
        </authorList>
    </citation>
    <scope>NUCLEOTIDE SEQUENCE [LARGE SCALE GENOMIC DNA]</scope>
    <source>
        <strain evidence="6 7">Omega</strain>
    </source>
</reference>
<dbReference type="InterPro" id="IPR041095">
    <property type="entry name" value="EFG_II"/>
</dbReference>
<dbReference type="CDD" id="cd01434">
    <property type="entry name" value="EFG_mtEFG1_IV"/>
    <property type="match status" value="1"/>
</dbReference>
<evidence type="ECO:0000313" key="6">
    <source>
        <dbReference type="EMBL" id="AXJ01764.1"/>
    </source>
</evidence>
<dbReference type="InterPro" id="IPR035647">
    <property type="entry name" value="EFG_III/V"/>
</dbReference>
<dbReference type="InterPro" id="IPR047872">
    <property type="entry name" value="EFG_IV"/>
</dbReference>
<dbReference type="NCBIfam" id="NF009381">
    <property type="entry name" value="PRK12740.1-5"/>
    <property type="match status" value="1"/>
</dbReference>
<feature type="domain" description="Tr-type G" evidence="5">
    <location>
        <begin position="7"/>
        <end position="280"/>
    </location>
</feature>
<dbReference type="GO" id="GO:0003746">
    <property type="term" value="F:translation elongation factor activity"/>
    <property type="evidence" value="ECO:0007669"/>
    <property type="project" value="UniProtKB-KW"/>
</dbReference>
<evidence type="ECO:0000256" key="4">
    <source>
        <dbReference type="ARBA" id="ARBA00024731"/>
    </source>
</evidence>
<dbReference type="Gene3D" id="3.30.70.870">
    <property type="entry name" value="Elongation Factor G (Translational Gtpase), domain 3"/>
    <property type="match status" value="1"/>
</dbReference>
<evidence type="ECO:0000256" key="1">
    <source>
        <dbReference type="ARBA" id="ARBA00017872"/>
    </source>
</evidence>
<evidence type="ECO:0000313" key="7">
    <source>
        <dbReference type="Proteomes" id="UP000254808"/>
    </source>
</evidence>
<dbReference type="InterPro" id="IPR035649">
    <property type="entry name" value="EFG_V"/>
</dbReference>
<dbReference type="Gene3D" id="3.30.70.240">
    <property type="match status" value="1"/>
</dbReference>
<dbReference type="InterPro" id="IPR027417">
    <property type="entry name" value="P-loop_NTPase"/>
</dbReference>
<dbReference type="InterPro" id="IPR005517">
    <property type="entry name" value="Transl_elong_EFG/EF2_IV"/>
</dbReference>
<dbReference type="Gene3D" id="3.40.50.300">
    <property type="entry name" value="P-loop containing nucleotide triphosphate hydrolases"/>
    <property type="match status" value="1"/>
</dbReference>
<dbReference type="Pfam" id="PF03764">
    <property type="entry name" value="EFG_IV"/>
    <property type="match status" value="2"/>
</dbReference>
<dbReference type="InterPro" id="IPR020568">
    <property type="entry name" value="Ribosomal_Su5_D2-typ_SF"/>
</dbReference>
<dbReference type="OrthoDB" id="9801591at2"/>
<dbReference type="InterPro" id="IPR004161">
    <property type="entry name" value="EFTu-like_2"/>
</dbReference>
<comment type="function">
    <text evidence="4">Catalyzes the GTP-dependent ribosomal translocation step during translation elongation. During this step, the ribosome changes from the pre-translocational (PRE) to the post-translocational (POST) state as the newly formed A-site-bound peptidyl-tRNA and P-site-bound deacylated tRNA move to the P and E sites, respectively. Catalyzes the coordinated movement of the two tRNA molecules, the mRNA and conformational changes in the ribosome.</text>
</comment>
<dbReference type="Proteomes" id="UP000254808">
    <property type="component" value="Chromosome"/>
</dbReference>
<dbReference type="InterPro" id="IPR000795">
    <property type="entry name" value="T_Tr_GTP-bd_dom"/>
</dbReference>
<protein>
    <recommendedName>
        <fullName evidence="1">Elongation factor G</fullName>
    </recommendedName>
</protein>
<gene>
    <name evidence="6" type="ORF">CYPRO_2522</name>
</gene>
<dbReference type="EMBL" id="CP027806">
    <property type="protein sequence ID" value="AXJ01764.1"/>
    <property type="molecule type" value="Genomic_DNA"/>
</dbReference>
<keyword evidence="2" id="KW-0547">Nucleotide-binding</keyword>
<dbReference type="Pfam" id="PF00679">
    <property type="entry name" value="EFG_C"/>
    <property type="match status" value="1"/>
</dbReference>
<dbReference type="InterPro" id="IPR000640">
    <property type="entry name" value="EFG_V-like"/>
</dbReference>
<keyword evidence="3" id="KW-0342">GTP-binding</keyword>
<evidence type="ECO:0000256" key="2">
    <source>
        <dbReference type="ARBA" id="ARBA00022741"/>
    </source>
</evidence>
<dbReference type="SUPFAM" id="SSF54211">
    <property type="entry name" value="Ribosomal protein S5 domain 2-like"/>
    <property type="match status" value="1"/>
</dbReference>
<sequence>MNVYKTDKIRNVVLLGHSGSGKTTLAETMAFEAGTIKRRGSVAAGSTMSDYHPMEKEKEKSVFTTVLNLDWRGHKINLIDTPGTADFIGEVVAPLRISRNNIFVINAEHGVEVGTDQLWKYARDFGTTSMIVINKLDHPNANFEKALESCKERFGRSVVTIQFPYETGEGFNAIIDVMKMTMYEFPEEGGKPEKLPIPESMKARADLLHNELVEAIAENDELLMDLYFEKGTLDEEELIDGFRKSMRAGTIHPVFCVSSERNMGTGRVMGFIDAAVESPQDGVPSTLEDGSEFVISPDKPASVFIFKHTNEEHVGDLVYFKVTSGILKQGMDLYNERTNNTVRLGTLFVPQCGKRLEVAELHAGDIGVAVKLKDCTTNDTLCDKSSLVSFRKVTYPEPTISLAVLIDSGSEEKVGMALNQLQREDPALLVDHNAELKQLILSGQGEEHLNKVKHVLENQYKLHIEFGETRIPYRETISKAVKTHYRHKKQSGGAGQFADVHLYIEPWSEGMADPPDLNVRGRDEYPLEWGGKLVFYNCIVGGVIDNRFMPAILKGVMDKMENGPLSGCRARDVRVSVYDGAMHSVDSNEAAFKTAGMMAFKKGFMEAGPKLLEPIYEVDVLVPAEFMGEIMTDLSGRRGQIVGMDSEGSLQKVTARVPLAELGRYTTHLKSMTQGRASHTRRFADYAQVPRDIQERVMKENAEKEDED</sequence>
<dbReference type="InterPro" id="IPR005225">
    <property type="entry name" value="Small_GTP-bd"/>
</dbReference>
<dbReference type="PANTHER" id="PTHR43261">
    <property type="entry name" value="TRANSLATION ELONGATION FACTOR G-RELATED"/>
    <property type="match status" value="1"/>
</dbReference>
<dbReference type="PRINTS" id="PR00315">
    <property type="entry name" value="ELONGATNFCT"/>
</dbReference>
<dbReference type="Pfam" id="PF03144">
    <property type="entry name" value="GTP_EFTU_D2"/>
    <property type="match status" value="1"/>
</dbReference>
<dbReference type="SMART" id="SM00838">
    <property type="entry name" value="EFG_C"/>
    <property type="match status" value="1"/>
</dbReference>
<dbReference type="SUPFAM" id="SSF50447">
    <property type="entry name" value="Translation proteins"/>
    <property type="match status" value="1"/>
</dbReference>
<dbReference type="Gene3D" id="2.40.30.10">
    <property type="entry name" value="Translation factors"/>
    <property type="match status" value="1"/>
</dbReference>